<dbReference type="Gene3D" id="3.40.50.300">
    <property type="entry name" value="P-loop containing nucleotide triphosphate hydrolases"/>
    <property type="match status" value="2"/>
</dbReference>
<feature type="compositionally biased region" description="Basic and acidic residues" evidence="9">
    <location>
        <begin position="245"/>
        <end position="264"/>
    </location>
</feature>
<feature type="domain" description="HD Cas3-type" evidence="11">
    <location>
        <begin position="806"/>
        <end position="1007"/>
    </location>
</feature>
<dbReference type="GO" id="GO:0046872">
    <property type="term" value="F:metal ion binding"/>
    <property type="evidence" value="ECO:0007669"/>
    <property type="project" value="UniProtKB-KW"/>
</dbReference>
<dbReference type="GO" id="GO:0005524">
    <property type="term" value="F:ATP binding"/>
    <property type="evidence" value="ECO:0007669"/>
    <property type="project" value="UniProtKB-KW"/>
</dbReference>
<dbReference type="GO" id="GO:0004519">
    <property type="term" value="F:endonuclease activity"/>
    <property type="evidence" value="ECO:0007669"/>
    <property type="project" value="UniProtKB-KW"/>
</dbReference>
<dbReference type="Pfam" id="PF22590">
    <property type="entry name" value="Cas3-like_C_2"/>
    <property type="match status" value="1"/>
</dbReference>
<evidence type="ECO:0000256" key="4">
    <source>
        <dbReference type="ARBA" id="ARBA00022741"/>
    </source>
</evidence>
<evidence type="ECO:0000256" key="5">
    <source>
        <dbReference type="ARBA" id="ARBA00022801"/>
    </source>
</evidence>
<dbReference type="InterPro" id="IPR054712">
    <property type="entry name" value="Cas3-like_dom"/>
</dbReference>
<protein>
    <submittedName>
        <fullName evidence="12">Type I-U CRISPR-associated helicase/endonuclease Cas3</fullName>
    </submittedName>
</protein>
<evidence type="ECO:0000313" key="12">
    <source>
        <dbReference type="EMBL" id="NEV60665.1"/>
    </source>
</evidence>
<dbReference type="InterPro" id="IPR027417">
    <property type="entry name" value="P-loop_NTPase"/>
</dbReference>
<dbReference type="NCBIfam" id="TIGR01596">
    <property type="entry name" value="cas3_HD"/>
    <property type="match status" value="1"/>
</dbReference>
<evidence type="ECO:0000259" key="11">
    <source>
        <dbReference type="PROSITE" id="PS51643"/>
    </source>
</evidence>
<sequence length="1015" mass="110465">MDASLTNGFAAFFEAVWDKRPFAWQTALAERVLTNDASPWPQSIALPTAAGKTACIDIAVFALAAQAAGLGAEQPLTAPRRIFFVVDRRVIVDEAFDRARKLAAALRSPKTPIVAQVAESLRALASGPGGSNQAPSPLEVFELRGGMYRSEAWARSPLQPLVVASTVDQLGSRLLFRAYGRGSGMWPVYAGLTGNDSLILLDEAHCARPFLQTLRAVAKYRTWAEAQLRTPFYPVVLSATPPGKAADDTFRDTSEQPRDPEHPLGRRQLARKPTRLIQSSASGKTAFKRLAKELAAQALELATGPRKAIVVFVNRVATARETHRLLQDFCKKHGGEAILLTGRMRPLDRDRVLGEKLRVLTSAAAPERSFTKPVFVVATQTLEVGADLDFDALVSECASLDALRQRFGRLNRMGRELAGRDASGCPLGAEAVILVREDQAKSDAEDPVYGAAIAKTWSTLESLAGEAGVLDFGIAHLDAEALMGNEGEGLNAPAPDAPVLLPSHLDAWVQTSPEPTPVPEVALFLHGTDRGTADVRVCWRADLSLDSESAQRQARDALILCPPSVAESLPVPIGVMRHWLDGEDDDDSSDIEGANPDLAAGSGQSRPMGRRALRWLGRREPEPAEIMKQGATLRPGDVLVIPSALDGRKMLGQVPDEDAEHVSLDLGDQAHLRARAKALLRLHPALVRAWPDEYTAKAAMMQLLEQPEEEMEEDPDGFLDDLVSVLSALAEQEPASGWQWLQDAAAHFTKLKRRELRRALLRHPDRGVVLNGRRLLPAYMGEAERFTDEDDAIASSTRAVPLLPEPEELEAEPKAHLAGVAVYARRFAAGCQLPAALVEAIERAGLLHDLGKADPRFQALLHNGNPWIKGVLLAKSGELPQSGQAFEQARLASGYPKGSRHELLSVRLAESAEGALLPAPDDPLRSLILHLIASHHGHCRPFAPVVPDPDPPIIEVELLGHRLTYDGPTGLERLESGVAERFWLQTRRYGWWGSAWLEAILRLADHRRSETEALT</sequence>
<dbReference type="SUPFAM" id="SSF52540">
    <property type="entry name" value="P-loop containing nucleoside triphosphate hydrolases"/>
    <property type="match status" value="1"/>
</dbReference>
<evidence type="ECO:0000256" key="9">
    <source>
        <dbReference type="SAM" id="MobiDB-lite"/>
    </source>
</evidence>
<dbReference type="InterPro" id="IPR006483">
    <property type="entry name" value="CRISPR-assoc_Cas3_HD"/>
</dbReference>
<keyword evidence="6" id="KW-0347">Helicase</keyword>
<dbReference type="NCBIfam" id="TIGR02621">
    <property type="entry name" value="cas3_GSU0051"/>
    <property type="match status" value="1"/>
</dbReference>
<evidence type="ECO:0000256" key="6">
    <source>
        <dbReference type="ARBA" id="ARBA00022806"/>
    </source>
</evidence>
<keyword evidence="7" id="KW-0067">ATP-binding</keyword>
<gene>
    <name evidence="12" type="primary">cas3u</name>
    <name evidence="12" type="ORF">G3446_01940</name>
</gene>
<dbReference type="AlphaFoldDB" id="A0A6M0JX01"/>
<evidence type="ECO:0000256" key="2">
    <source>
        <dbReference type="ARBA" id="ARBA00009046"/>
    </source>
</evidence>
<keyword evidence="3" id="KW-0479">Metal-binding</keyword>
<keyword evidence="8" id="KW-0051">Antiviral defense</keyword>
<organism evidence="12 13">
    <name type="scientific">Thiorhodococcus minor</name>
    <dbReference type="NCBI Taxonomy" id="57489"/>
    <lineage>
        <taxon>Bacteria</taxon>
        <taxon>Pseudomonadati</taxon>
        <taxon>Pseudomonadota</taxon>
        <taxon>Gammaproteobacteria</taxon>
        <taxon>Chromatiales</taxon>
        <taxon>Chromatiaceae</taxon>
        <taxon>Thiorhodococcus</taxon>
    </lineage>
</organism>
<feature type="region of interest" description="Disordered" evidence="9">
    <location>
        <begin position="579"/>
        <end position="606"/>
    </location>
</feature>
<proteinExistence type="inferred from homology"/>
<dbReference type="Proteomes" id="UP000483379">
    <property type="component" value="Unassembled WGS sequence"/>
</dbReference>
<keyword evidence="12" id="KW-0255">Endonuclease</keyword>
<dbReference type="Pfam" id="PF18019">
    <property type="entry name" value="Cas3_HD"/>
    <property type="match status" value="1"/>
</dbReference>
<keyword evidence="13" id="KW-1185">Reference proteome</keyword>
<evidence type="ECO:0000256" key="8">
    <source>
        <dbReference type="ARBA" id="ARBA00023118"/>
    </source>
</evidence>
<reference evidence="12 13" key="1">
    <citation type="submission" date="2020-02" db="EMBL/GenBank/DDBJ databases">
        <title>Genome sequences of Thiorhodococcus mannitoliphagus and Thiorhodococcus minor, purple sulfur photosynthetic bacteria in the gammaproteobacterial family, Chromatiaceae.</title>
        <authorList>
            <person name="Aviles F.A."/>
            <person name="Meyer T.E."/>
            <person name="Kyndt J.A."/>
        </authorList>
    </citation>
    <scope>NUCLEOTIDE SEQUENCE [LARGE SCALE GENOMIC DNA]</scope>
    <source>
        <strain evidence="12 13">DSM 11518</strain>
    </source>
</reference>
<name>A0A6M0JX01_9GAMM</name>
<dbReference type="InterPro" id="IPR038257">
    <property type="entry name" value="CRISPR-assoc_Cas3_HD_sf"/>
</dbReference>
<evidence type="ECO:0000313" key="13">
    <source>
        <dbReference type="Proteomes" id="UP000483379"/>
    </source>
</evidence>
<keyword evidence="4" id="KW-0547">Nucleotide-binding</keyword>
<evidence type="ECO:0000256" key="3">
    <source>
        <dbReference type="ARBA" id="ARBA00022723"/>
    </source>
</evidence>
<dbReference type="PROSITE" id="PS51643">
    <property type="entry name" value="HD_CAS3"/>
    <property type="match status" value="1"/>
</dbReference>
<comment type="similarity">
    <text evidence="1">In the N-terminal section; belongs to the CRISPR-associated nuclease Cas3-HD family.</text>
</comment>
<dbReference type="InterPro" id="IPR013444">
    <property type="entry name" value="Helicase_Cas3_CRISPR-ass_Anaes"/>
</dbReference>
<feature type="domain" description="Helicase ATP-binding" evidence="10">
    <location>
        <begin position="33"/>
        <end position="259"/>
    </location>
</feature>
<evidence type="ECO:0000256" key="7">
    <source>
        <dbReference type="ARBA" id="ARBA00022840"/>
    </source>
</evidence>
<dbReference type="Gene3D" id="1.10.3210.30">
    <property type="match status" value="1"/>
</dbReference>
<dbReference type="PROSITE" id="PS51192">
    <property type="entry name" value="HELICASE_ATP_BIND_1"/>
    <property type="match status" value="1"/>
</dbReference>
<dbReference type="GO" id="GO:0016787">
    <property type="term" value="F:hydrolase activity"/>
    <property type="evidence" value="ECO:0007669"/>
    <property type="project" value="UniProtKB-KW"/>
</dbReference>
<evidence type="ECO:0000259" key="10">
    <source>
        <dbReference type="PROSITE" id="PS51192"/>
    </source>
</evidence>
<dbReference type="InterPro" id="IPR014001">
    <property type="entry name" value="Helicase_ATP-bd"/>
</dbReference>
<accession>A0A6M0JX01</accession>
<evidence type="ECO:0000256" key="1">
    <source>
        <dbReference type="ARBA" id="ARBA00006847"/>
    </source>
</evidence>
<comment type="caution">
    <text evidence="12">The sequence shown here is derived from an EMBL/GenBank/DDBJ whole genome shotgun (WGS) entry which is preliminary data.</text>
</comment>
<keyword evidence="5" id="KW-0378">Hydrolase</keyword>
<dbReference type="InterPro" id="IPR001650">
    <property type="entry name" value="Helicase_C-like"/>
</dbReference>
<dbReference type="SMART" id="SM00490">
    <property type="entry name" value="HELICc"/>
    <property type="match status" value="1"/>
</dbReference>
<dbReference type="SUPFAM" id="SSF109604">
    <property type="entry name" value="HD-domain/PDEase-like"/>
    <property type="match status" value="1"/>
</dbReference>
<dbReference type="RefSeq" id="WP_164450709.1">
    <property type="nucleotide sequence ID" value="NZ_JAAIJQ010000003.1"/>
</dbReference>
<keyword evidence="12" id="KW-0540">Nuclease</keyword>
<dbReference type="GO" id="GO:0051607">
    <property type="term" value="P:defense response to virus"/>
    <property type="evidence" value="ECO:0007669"/>
    <property type="project" value="UniProtKB-KW"/>
</dbReference>
<feature type="region of interest" description="Disordered" evidence="9">
    <location>
        <begin position="244"/>
        <end position="272"/>
    </location>
</feature>
<comment type="similarity">
    <text evidence="2">In the central section; belongs to the CRISPR-associated helicase Cas3 family.</text>
</comment>
<dbReference type="EMBL" id="JAAIJQ010000003">
    <property type="protein sequence ID" value="NEV60665.1"/>
    <property type="molecule type" value="Genomic_DNA"/>
</dbReference>
<dbReference type="GO" id="GO:0004386">
    <property type="term" value="F:helicase activity"/>
    <property type="evidence" value="ECO:0007669"/>
    <property type="project" value="UniProtKB-KW"/>
</dbReference>